<dbReference type="EMBL" id="JTFC01000038">
    <property type="protein sequence ID" value="RUS53679.1"/>
    <property type="molecule type" value="Genomic_DNA"/>
</dbReference>
<name>A0A433RR63_9BACL</name>
<dbReference type="PANTHER" id="PTHR38600:SF2">
    <property type="entry name" value="SLL0088 PROTEIN"/>
    <property type="match status" value="1"/>
</dbReference>
<dbReference type="Gene3D" id="1.10.10.10">
    <property type="entry name" value="Winged helix-like DNA-binding domain superfamily/Winged helix DNA-binding domain"/>
    <property type="match status" value="1"/>
</dbReference>
<evidence type="ECO:0000259" key="2">
    <source>
        <dbReference type="SMART" id="SM00418"/>
    </source>
</evidence>
<dbReference type="OrthoDB" id="1691727at2"/>
<dbReference type="InterPro" id="IPR001845">
    <property type="entry name" value="HTH_ArsR_DNA-bd_dom"/>
</dbReference>
<reference evidence="3 4" key="1">
    <citation type="submission" date="2014-11" db="EMBL/GenBank/DDBJ databases">
        <title>Genome sequence and analysis of novel Kurthia sp.</title>
        <authorList>
            <person name="Lawson J.N."/>
            <person name="Gonzalez J.E."/>
            <person name="Rinauldi L."/>
            <person name="Xuan Z."/>
            <person name="Firman A."/>
            <person name="Shaddox L."/>
            <person name="Trudeau A."/>
            <person name="Shah S."/>
            <person name="Reiman D."/>
        </authorList>
    </citation>
    <scope>NUCLEOTIDE SEQUENCE [LARGE SCALE GENOMIC DNA]</scope>
    <source>
        <strain evidence="3 4">3B1D</strain>
    </source>
</reference>
<dbReference type="PANTHER" id="PTHR38600">
    <property type="entry name" value="TRANSCRIPTIONAL REGULATORY PROTEIN"/>
    <property type="match status" value="1"/>
</dbReference>
<dbReference type="InterPro" id="IPR036388">
    <property type="entry name" value="WH-like_DNA-bd_sf"/>
</dbReference>
<evidence type="ECO:0000313" key="4">
    <source>
        <dbReference type="Proteomes" id="UP000288623"/>
    </source>
</evidence>
<accession>A0A433RR63</accession>
<evidence type="ECO:0000313" key="3">
    <source>
        <dbReference type="EMBL" id="RUS53679.1"/>
    </source>
</evidence>
<keyword evidence="4" id="KW-1185">Reference proteome</keyword>
<dbReference type="GO" id="GO:0003700">
    <property type="term" value="F:DNA-binding transcription factor activity"/>
    <property type="evidence" value="ECO:0007669"/>
    <property type="project" value="InterPro"/>
</dbReference>
<dbReference type="SUPFAM" id="SSF46785">
    <property type="entry name" value="Winged helix' DNA-binding domain"/>
    <property type="match status" value="1"/>
</dbReference>
<protein>
    <recommendedName>
        <fullName evidence="2">HTH arsR-type domain-containing protein</fullName>
    </recommendedName>
</protein>
<dbReference type="AlphaFoldDB" id="A0A433RR63"/>
<sequence>MKDIHYITDIESLKAISDSLRISILLSLKDGPMSGQDIAKAIDINRSKIHYHLKELENHGFIEVAKTEVKNGIIQKFYLPVAKAFIPDISIFNNHFFAGYKEIFVEAENVANFKNEMNDLINKYGVSASTTTEKITLYIGE</sequence>
<feature type="domain" description="HTH arsR-type" evidence="2">
    <location>
        <begin position="11"/>
        <end position="83"/>
    </location>
</feature>
<dbReference type="CDD" id="cd00090">
    <property type="entry name" value="HTH_ARSR"/>
    <property type="match status" value="1"/>
</dbReference>
<dbReference type="GO" id="GO:0003677">
    <property type="term" value="F:DNA binding"/>
    <property type="evidence" value="ECO:0007669"/>
    <property type="project" value="UniProtKB-KW"/>
</dbReference>
<organism evidence="3 4">
    <name type="scientific">Candidatus Kurthia intestinigallinarum</name>
    <dbReference type="NCBI Taxonomy" id="1562256"/>
    <lineage>
        <taxon>Bacteria</taxon>
        <taxon>Bacillati</taxon>
        <taxon>Bacillota</taxon>
        <taxon>Bacilli</taxon>
        <taxon>Bacillales</taxon>
        <taxon>Caryophanaceae</taxon>
        <taxon>Kurthia</taxon>
    </lineage>
</organism>
<dbReference type="Pfam" id="PF01022">
    <property type="entry name" value="HTH_5"/>
    <property type="match status" value="1"/>
</dbReference>
<dbReference type="SMART" id="SM00418">
    <property type="entry name" value="HTH_ARSR"/>
    <property type="match status" value="1"/>
</dbReference>
<keyword evidence="1" id="KW-0238">DNA-binding</keyword>
<dbReference type="RefSeq" id="WP_126991373.1">
    <property type="nucleotide sequence ID" value="NZ_JTFC01000038.1"/>
</dbReference>
<dbReference type="Proteomes" id="UP000288623">
    <property type="component" value="Unassembled WGS sequence"/>
</dbReference>
<gene>
    <name evidence="3" type="ORF">QI30_14705</name>
</gene>
<proteinExistence type="predicted"/>
<comment type="caution">
    <text evidence="3">The sequence shown here is derived from an EMBL/GenBank/DDBJ whole genome shotgun (WGS) entry which is preliminary data.</text>
</comment>
<evidence type="ECO:0000256" key="1">
    <source>
        <dbReference type="ARBA" id="ARBA00023125"/>
    </source>
</evidence>
<dbReference type="InterPro" id="IPR036390">
    <property type="entry name" value="WH_DNA-bd_sf"/>
</dbReference>
<dbReference type="InterPro" id="IPR011991">
    <property type="entry name" value="ArsR-like_HTH"/>
</dbReference>